<dbReference type="GO" id="GO:0000155">
    <property type="term" value="F:phosphorelay sensor kinase activity"/>
    <property type="evidence" value="ECO:0007669"/>
    <property type="project" value="InterPro"/>
</dbReference>
<dbReference type="Pfam" id="PF02518">
    <property type="entry name" value="HATPase_c"/>
    <property type="match status" value="1"/>
</dbReference>
<keyword evidence="9" id="KW-0812">Transmembrane</keyword>
<evidence type="ECO:0000256" key="5">
    <source>
        <dbReference type="ARBA" id="ARBA00022741"/>
    </source>
</evidence>
<dbReference type="Gene3D" id="1.20.5.1930">
    <property type="match status" value="1"/>
</dbReference>
<sequence>MRTRNIEEWRRPGPTAAQRRTDLWIGLGVAAGAVLNLFLSRSFGMLHTEDAPARIEQIAWALGTTLPLIWRRSRPDAAAIVMSALFIGGQFRGAQEQQVASYALFAAIYTLGAWGPVRHRARNLRLVIIAAMFVWLTVAFVMSWDEIVGDGFDGASGELPALWALVFNLYIVNVVFFVAVYLMGDSAWQAARRLDTVESQAAQLRAAQAAAAERAVIDERVRIARELHDVVAHHVSVMGIQASACRRALDKDPARARTALTAIEEGARTAVDELRRMLGALRASGATAEAATSGVDRIPQIADSARETGLTVHFAVFGDPVPLPDSVSQAAYRIAQEAVTNTLKHARATTLDIRLRYLSSEVELDVSDDGNADKSDKSGGMGLIGMRERVAVHDGVLENGPRSGGGYRVRVRLPHTAVPKEAMAGETT</sequence>
<feature type="transmembrane region" description="Helical" evidence="9">
    <location>
        <begin position="124"/>
        <end position="142"/>
    </location>
</feature>
<keyword evidence="5" id="KW-0547">Nucleotide-binding</keyword>
<keyword evidence="3" id="KW-0597">Phosphoprotein</keyword>
<evidence type="ECO:0000256" key="6">
    <source>
        <dbReference type="ARBA" id="ARBA00022777"/>
    </source>
</evidence>
<evidence type="ECO:0000256" key="2">
    <source>
        <dbReference type="ARBA" id="ARBA00012438"/>
    </source>
</evidence>
<reference evidence="13 14" key="1">
    <citation type="submission" date="2018-06" db="EMBL/GenBank/DDBJ databases">
        <title>Genomic Encyclopedia of Type Strains, Phase III (KMG-III): the genomes of soil and plant-associated and newly described type strains.</title>
        <authorList>
            <person name="Whitman W."/>
        </authorList>
    </citation>
    <scope>NUCLEOTIDE SEQUENCE [LARGE SCALE GENOMIC DNA]</scope>
    <source>
        <strain evidence="13 14">CGMCC 4.7090</strain>
    </source>
</reference>
<dbReference type="CDD" id="cd16917">
    <property type="entry name" value="HATPase_UhpB-NarQ-NarX-like"/>
    <property type="match status" value="1"/>
</dbReference>
<keyword evidence="14" id="KW-1185">Reference proteome</keyword>
<dbReference type="OrthoDB" id="227596at2"/>
<dbReference type="GO" id="GO:0016020">
    <property type="term" value="C:membrane"/>
    <property type="evidence" value="ECO:0007669"/>
    <property type="project" value="InterPro"/>
</dbReference>
<dbReference type="EC" id="2.7.13.3" evidence="2"/>
<evidence type="ECO:0000259" key="10">
    <source>
        <dbReference type="Pfam" id="PF02518"/>
    </source>
</evidence>
<evidence type="ECO:0000256" key="9">
    <source>
        <dbReference type="SAM" id="Phobius"/>
    </source>
</evidence>
<protein>
    <recommendedName>
        <fullName evidence="2">histidine kinase</fullName>
        <ecNumber evidence="2">2.7.13.3</ecNumber>
    </recommendedName>
</protein>
<dbReference type="AlphaFoldDB" id="A0A327Z8C4"/>
<keyword evidence="9" id="KW-1133">Transmembrane helix</keyword>
<dbReference type="InterPro" id="IPR050482">
    <property type="entry name" value="Sensor_HK_TwoCompSys"/>
</dbReference>
<dbReference type="GO" id="GO:0005524">
    <property type="term" value="F:ATP binding"/>
    <property type="evidence" value="ECO:0007669"/>
    <property type="project" value="UniProtKB-KW"/>
</dbReference>
<dbReference type="PANTHER" id="PTHR24421:SF10">
    <property type="entry name" value="NITRATE_NITRITE SENSOR PROTEIN NARQ"/>
    <property type="match status" value="1"/>
</dbReference>
<keyword evidence="8" id="KW-0902">Two-component regulatory system</keyword>
<evidence type="ECO:0000259" key="11">
    <source>
        <dbReference type="Pfam" id="PF07730"/>
    </source>
</evidence>
<dbReference type="GO" id="GO:0046983">
    <property type="term" value="F:protein dimerization activity"/>
    <property type="evidence" value="ECO:0007669"/>
    <property type="project" value="InterPro"/>
</dbReference>
<feature type="domain" description="DUF7134" evidence="12">
    <location>
        <begin position="20"/>
        <end position="187"/>
    </location>
</feature>
<comment type="caution">
    <text evidence="13">The sequence shown here is derived from an EMBL/GenBank/DDBJ whole genome shotgun (WGS) entry which is preliminary data.</text>
</comment>
<comment type="catalytic activity">
    <reaction evidence="1">
        <text>ATP + protein L-histidine = ADP + protein N-phospho-L-histidine.</text>
        <dbReference type="EC" id="2.7.13.3"/>
    </reaction>
</comment>
<dbReference type="InterPro" id="IPR011712">
    <property type="entry name" value="Sig_transdc_His_kin_sub3_dim/P"/>
</dbReference>
<keyword evidence="4" id="KW-0808">Transferase</keyword>
<dbReference type="Pfam" id="PF23539">
    <property type="entry name" value="DUF7134"/>
    <property type="match status" value="1"/>
</dbReference>
<dbReference type="InterPro" id="IPR003594">
    <property type="entry name" value="HATPase_dom"/>
</dbReference>
<organism evidence="13 14">
    <name type="scientific">Actinoplanes lutulentus</name>
    <dbReference type="NCBI Taxonomy" id="1287878"/>
    <lineage>
        <taxon>Bacteria</taxon>
        <taxon>Bacillati</taxon>
        <taxon>Actinomycetota</taxon>
        <taxon>Actinomycetes</taxon>
        <taxon>Micromonosporales</taxon>
        <taxon>Micromonosporaceae</taxon>
        <taxon>Actinoplanes</taxon>
    </lineage>
</organism>
<evidence type="ECO:0000256" key="1">
    <source>
        <dbReference type="ARBA" id="ARBA00000085"/>
    </source>
</evidence>
<dbReference type="EMBL" id="QLMJ01000012">
    <property type="protein sequence ID" value="RAK33025.1"/>
    <property type="molecule type" value="Genomic_DNA"/>
</dbReference>
<feature type="transmembrane region" description="Helical" evidence="9">
    <location>
        <begin position="99"/>
        <end position="117"/>
    </location>
</feature>
<dbReference type="InterPro" id="IPR036890">
    <property type="entry name" value="HATPase_C_sf"/>
</dbReference>
<keyword evidence="7" id="KW-0067">ATP-binding</keyword>
<dbReference type="PANTHER" id="PTHR24421">
    <property type="entry name" value="NITRATE/NITRITE SENSOR PROTEIN NARX-RELATED"/>
    <property type="match status" value="1"/>
</dbReference>
<keyword evidence="6 13" id="KW-0418">Kinase</keyword>
<dbReference type="Proteomes" id="UP000249341">
    <property type="component" value="Unassembled WGS sequence"/>
</dbReference>
<evidence type="ECO:0000256" key="7">
    <source>
        <dbReference type="ARBA" id="ARBA00022840"/>
    </source>
</evidence>
<evidence type="ECO:0000259" key="12">
    <source>
        <dbReference type="Pfam" id="PF23539"/>
    </source>
</evidence>
<gene>
    <name evidence="13" type="ORF">B0I29_11256</name>
</gene>
<evidence type="ECO:0000256" key="4">
    <source>
        <dbReference type="ARBA" id="ARBA00022679"/>
    </source>
</evidence>
<feature type="transmembrane region" description="Helical" evidence="9">
    <location>
        <begin position="162"/>
        <end position="183"/>
    </location>
</feature>
<dbReference type="Gene3D" id="3.30.565.10">
    <property type="entry name" value="Histidine kinase-like ATPase, C-terminal domain"/>
    <property type="match status" value="1"/>
</dbReference>
<feature type="domain" description="Histidine kinase/HSP90-like ATPase" evidence="10">
    <location>
        <begin position="329"/>
        <end position="416"/>
    </location>
</feature>
<evidence type="ECO:0000313" key="13">
    <source>
        <dbReference type="EMBL" id="RAK33025.1"/>
    </source>
</evidence>
<keyword evidence="9" id="KW-0472">Membrane</keyword>
<dbReference type="SUPFAM" id="SSF55874">
    <property type="entry name" value="ATPase domain of HSP90 chaperone/DNA topoisomerase II/histidine kinase"/>
    <property type="match status" value="1"/>
</dbReference>
<proteinExistence type="predicted"/>
<dbReference type="RefSeq" id="WP_111651401.1">
    <property type="nucleotide sequence ID" value="NZ_JACHWI010000002.1"/>
</dbReference>
<feature type="transmembrane region" description="Helical" evidence="9">
    <location>
        <begin position="21"/>
        <end position="39"/>
    </location>
</feature>
<name>A0A327Z8C4_9ACTN</name>
<evidence type="ECO:0000313" key="14">
    <source>
        <dbReference type="Proteomes" id="UP000249341"/>
    </source>
</evidence>
<evidence type="ECO:0000256" key="8">
    <source>
        <dbReference type="ARBA" id="ARBA00023012"/>
    </source>
</evidence>
<dbReference type="Pfam" id="PF07730">
    <property type="entry name" value="HisKA_3"/>
    <property type="match status" value="1"/>
</dbReference>
<accession>A0A327Z8C4</accession>
<feature type="domain" description="Signal transduction histidine kinase subgroup 3 dimerisation and phosphoacceptor" evidence="11">
    <location>
        <begin position="219"/>
        <end position="284"/>
    </location>
</feature>
<dbReference type="InterPro" id="IPR055558">
    <property type="entry name" value="DUF7134"/>
</dbReference>
<evidence type="ECO:0000256" key="3">
    <source>
        <dbReference type="ARBA" id="ARBA00022553"/>
    </source>
</evidence>